<dbReference type="Pfam" id="PF00857">
    <property type="entry name" value="Isochorismatase"/>
    <property type="match status" value="1"/>
</dbReference>
<gene>
    <name evidence="2" type="ORF">V6575_18950</name>
</gene>
<protein>
    <submittedName>
        <fullName evidence="2">Isochorismatase family protein</fullName>
    </submittedName>
</protein>
<dbReference type="RefSeq" id="WP_340276571.1">
    <property type="nucleotide sequence ID" value="NZ_JBAKIA010000016.1"/>
</dbReference>
<dbReference type="SUPFAM" id="SSF52499">
    <property type="entry name" value="Isochorismatase-like hydrolases"/>
    <property type="match status" value="1"/>
</dbReference>
<keyword evidence="3" id="KW-1185">Reference proteome</keyword>
<evidence type="ECO:0000259" key="1">
    <source>
        <dbReference type="Pfam" id="PF00857"/>
    </source>
</evidence>
<evidence type="ECO:0000313" key="2">
    <source>
        <dbReference type="EMBL" id="MEJ8476174.1"/>
    </source>
</evidence>
<comment type="caution">
    <text evidence="2">The sequence shown here is derived from an EMBL/GenBank/DDBJ whole genome shotgun (WGS) entry which is preliminary data.</text>
</comment>
<dbReference type="InterPro" id="IPR036380">
    <property type="entry name" value="Isochorismatase-like_sf"/>
</dbReference>
<reference evidence="2 3" key="1">
    <citation type="submission" date="2024-02" db="EMBL/GenBank/DDBJ databases">
        <title>Roseibium algae sp. nov., isolated from marine alga (Grateloupia sp.), showing potential in myo-inositol conversion.</title>
        <authorList>
            <person name="Wang Y."/>
        </authorList>
    </citation>
    <scope>NUCLEOTIDE SEQUENCE [LARGE SCALE GENOMIC DNA]</scope>
    <source>
        <strain evidence="2 3">H3510</strain>
    </source>
</reference>
<evidence type="ECO:0000313" key="3">
    <source>
        <dbReference type="Proteomes" id="UP001385499"/>
    </source>
</evidence>
<dbReference type="InterPro" id="IPR000868">
    <property type="entry name" value="Isochorismatase-like_dom"/>
</dbReference>
<sequence length="76" mass="7809">MKNLIVGGFMSHMCVSSPVRASLDLGFSATVIASACASRVLPAPIGGVLSGEMVHKVAMAALADRFSAMLPDVSFI</sequence>
<dbReference type="EMBL" id="JBAKIA010000016">
    <property type="protein sequence ID" value="MEJ8476174.1"/>
    <property type="molecule type" value="Genomic_DNA"/>
</dbReference>
<dbReference type="Proteomes" id="UP001385499">
    <property type="component" value="Unassembled WGS sequence"/>
</dbReference>
<organism evidence="2 3">
    <name type="scientific">Roseibium algae</name>
    <dbReference type="NCBI Taxonomy" id="3123038"/>
    <lineage>
        <taxon>Bacteria</taxon>
        <taxon>Pseudomonadati</taxon>
        <taxon>Pseudomonadota</taxon>
        <taxon>Alphaproteobacteria</taxon>
        <taxon>Hyphomicrobiales</taxon>
        <taxon>Stappiaceae</taxon>
        <taxon>Roseibium</taxon>
    </lineage>
</organism>
<name>A0ABU8TPT3_9HYPH</name>
<proteinExistence type="predicted"/>
<dbReference type="Gene3D" id="3.40.50.850">
    <property type="entry name" value="Isochorismatase-like"/>
    <property type="match status" value="1"/>
</dbReference>
<accession>A0ABU8TPT3</accession>
<feature type="domain" description="Isochorismatase-like" evidence="1">
    <location>
        <begin position="2"/>
        <end position="40"/>
    </location>
</feature>